<keyword evidence="1" id="KW-0732">Signal</keyword>
<protein>
    <submittedName>
        <fullName evidence="4">Peptidase M23</fullName>
    </submittedName>
</protein>
<dbReference type="InterPro" id="IPR011055">
    <property type="entry name" value="Dup_hybrid_motif"/>
</dbReference>
<dbReference type="Gene3D" id="6.10.250.3150">
    <property type="match status" value="1"/>
</dbReference>
<dbReference type="Pfam" id="PF24568">
    <property type="entry name" value="CC_PcsB"/>
    <property type="match status" value="1"/>
</dbReference>
<dbReference type="SUPFAM" id="SSF57997">
    <property type="entry name" value="Tropomyosin"/>
    <property type="match status" value="1"/>
</dbReference>
<keyword evidence="5" id="KW-1185">Reference proteome</keyword>
<dbReference type="PANTHER" id="PTHR21666:SF289">
    <property type="entry name" value="L-ALA--D-GLU ENDOPEPTIDASE"/>
    <property type="match status" value="1"/>
</dbReference>
<dbReference type="OrthoDB" id="9809488at2"/>
<dbReference type="EMBL" id="CP016757">
    <property type="protein sequence ID" value="ANZ45121.1"/>
    <property type="molecule type" value="Genomic_DNA"/>
</dbReference>
<dbReference type="AlphaFoldDB" id="A0A1B2I563"/>
<dbReference type="GeneID" id="83057902"/>
<evidence type="ECO:0000259" key="3">
    <source>
        <dbReference type="Pfam" id="PF24568"/>
    </source>
</evidence>
<feature type="domain" description="Peptidoglycan hydrolase PcsB coiled-coil" evidence="3">
    <location>
        <begin position="110"/>
        <end position="180"/>
    </location>
</feature>
<dbReference type="RefSeq" id="WP_066744873.1">
    <property type="nucleotide sequence ID" value="NZ_CALCLR010000003.1"/>
</dbReference>
<proteinExistence type="predicted"/>
<reference evidence="4" key="1">
    <citation type="submission" date="2016-08" db="EMBL/GenBank/DDBJ databases">
        <title>Complete genome of Cloacibacillus porcorum.</title>
        <authorList>
            <person name="Looft T."/>
            <person name="Bayles D.O."/>
            <person name="Alt D.P."/>
        </authorList>
    </citation>
    <scope>NUCLEOTIDE SEQUENCE [LARGE SCALE GENOMIC DNA]</scope>
    <source>
        <strain evidence="4">CL-84</strain>
    </source>
</reference>
<feature type="domain" description="M23ase beta-sheet core" evidence="2">
    <location>
        <begin position="306"/>
        <end position="400"/>
    </location>
</feature>
<dbReference type="InterPro" id="IPR057309">
    <property type="entry name" value="PcsB_CC"/>
</dbReference>
<dbReference type="KEGG" id="cpor:BED41_08575"/>
<name>A0A1B2I563_9BACT</name>
<dbReference type="Proteomes" id="UP000093044">
    <property type="component" value="Chromosome"/>
</dbReference>
<dbReference type="STRING" id="1197717.BED41_08575"/>
<sequence>MGIQTKRVRLIAFFSAAVLLCAPLPTLAAAKTAAQIEAEIKQQEREYQKIQSQMSKVNKNIKETQRKEKNVTQQIGILSQKITVTQQKVNVVSLKMRKVQNNIFTLSNNIKEANKNISAAQEILKKRLVNIYKYGGVAEFNLLLSSQGAEDALANSYLLGKIAEQDQKLINDLIEQKRRLTMTQEELRKEHLRLKGQTNELKQQNKELKSAADERNELLAKVRRDKKLFMAEQAELQRASQEMQSAIKRLLAEKKRLRDEANRKQGKPVTPTPNYYKGGRLAWPIQGTITSQFGTRVHPVFKTKITHTGLDIAAPKGTPVKAADPGEVLYTGWMRGYGQVVIVDHGGNLTTVYAHLSKIETTEDAKVTRQTVIGRVGSTGVATGNHLHFEVRVNGNAVNPLKYLNK</sequence>
<evidence type="ECO:0000256" key="1">
    <source>
        <dbReference type="ARBA" id="ARBA00022729"/>
    </source>
</evidence>
<evidence type="ECO:0000313" key="4">
    <source>
        <dbReference type="EMBL" id="ANZ45121.1"/>
    </source>
</evidence>
<dbReference type="InterPro" id="IPR050570">
    <property type="entry name" value="Cell_wall_metabolism_enzyme"/>
</dbReference>
<organism evidence="4 5">
    <name type="scientific">Cloacibacillus porcorum</name>
    <dbReference type="NCBI Taxonomy" id="1197717"/>
    <lineage>
        <taxon>Bacteria</taxon>
        <taxon>Thermotogati</taxon>
        <taxon>Synergistota</taxon>
        <taxon>Synergistia</taxon>
        <taxon>Synergistales</taxon>
        <taxon>Synergistaceae</taxon>
        <taxon>Cloacibacillus</taxon>
    </lineage>
</organism>
<dbReference type="InterPro" id="IPR016047">
    <property type="entry name" value="M23ase_b-sheet_dom"/>
</dbReference>
<gene>
    <name evidence="4" type="ORF">BED41_08575</name>
</gene>
<evidence type="ECO:0000259" key="2">
    <source>
        <dbReference type="Pfam" id="PF01551"/>
    </source>
</evidence>
<accession>A0A1B2I563</accession>
<dbReference type="Pfam" id="PF01551">
    <property type="entry name" value="Peptidase_M23"/>
    <property type="match status" value="1"/>
</dbReference>
<dbReference type="Gene3D" id="2.70.70.10">
    <property type="entry name" value="Glucose Permease (Domain IIA)"/>
    <property type="match status" value="1"/>
</dbReference>
<dbReference type="SUPFAM" id="SSF51261">
    <property type="entry name" value="Duplicated hybrid motif"/>
    <property type="match status" value="1"/>
</dbReference>
<dbReference type="GO" id="GO:0004222">
    <property type="term" value="F:metalloendopeptidase activity"/>
    <property type="evidence" value="ECO:0007669"/>
    <property type="project" value="TreeGrafter"/>
</dbReference>
<dbReference type="CDD" id="cd12797">
    <property type="entry name" value="M23_peptidase"/>
    <property type="match status" value="1"/>
</dbReference>
<evidence type="ECO:0000313" key="5">
    <source>
        <dbReference type="Proteomes" id="UP000093044"/>
    </source>
</evidence>
<dbReference type="PANTHER" id="PTHR21666">
    <property type="entry name" value="PEPTIDASE-RELATED"/>
    <property type="match status" value="1"/>
</dbReference>